<dbReference type="Gene3D" id="1.10.510.10">
    <property type="entry name" value="Transferase(Phosphotransferase) domain 1"/>
    <property type="match status" value="1"/>
</dbReference>
<dbReference type="Gene3D" id="3.30.200.20">
    <property type="entry name" value="Phosphorylase Kinase, domain 1"/>
    <property type="match status" value="1"/>
</dbReference>
<comment type="function">
    <text evidence="4">May play a role in subcellular trafficking between the endoplasmic reticulum and Golgi apparatus.</text>
</comment>
<evidence type="ECO:0000256" key="5">
    <source>
        <dbReference type="ARBA" id="ARBA00069870"/>
    </source>
</evidence>
<feature type="compositionally biased region" description="Basic and acidic residues" evidence="7">
    <location>
        <begin position="7"/>
        <end position="19"/>
    </location>
</feature>
<feature type="domain" description="Protein kinase" evidence="8">
    <location>
        <begin position="41"/>
        <end position="301"/>
    </location>
</feature>
<feature type="region of interest" description="Disordered" evidence="7">
    <location>
        <begin position="1"/>
        <end position="34"/>
    </location>
</feature>
<dbReference type="FunFam" id="1.10.510.10:FF:000842">
    <property type="entry name" value="Nuclear receptor-binding protein"/>
    <property type="match status" value="1"/>
</dbReference>
<dbReference type="InterPro" id="IPR050588">
    <property type="entry name" value="WNK_Ser-Thr_kinase"/>
</dbReference>
<dbReference type="SUPFAM" id="SSF56112">
    <property type="entry name" value="Protein kinase-like (PK-like)"/>
    <property type="match status" value="1"/>
</dbReference>
<dbReference type="InterPro" id="IPR000719">
    <property type="entry name" value="Prot_kinase_dom"/>
</dbReference>
<evidence type="ECO:0000256" key="7">
    <source>
        <dbReference type="SAM" id="MobiDB-lite"/>
    </source>
</evidence>
<evidence type="ECO:0000259" key="8">
    <source>
        <dbReference type="PROSITE" id="PS50011"/>
    </source>
</evidence>
<accession>A0AAV2BI93</accession>
<reference evidence="9 10" key="1">
    <citation type="submission" date="2024-04" db="EMBL/GenBank/DDBJ databases">
        <authorList>
            <person name="Rising A."/>
            <person name="Reimegard J."/>
            <person name="Sonavane S."/>
            <person name="Akerstrom W."/>
            <person name="Nylinder S."/>
            <person name="Hedman E."/>
            <person name="Kallberg Y."/>
        </authorList>
    </citation>
    <scope>NUCLEOTIDE SEQUENCE [LARGE SCALE GENOMIC DNA]</scope>
</reference>
<protein>
    <recommendedName>
        <fullName evidence="5">Nuclear receptor-binding protein homolog</fullName>
    </recommendedName>
    <alternativeName>
        <fullName evidence="6">MLF1-adaptor molecule</fullName>
    </alternativeName>
</protein>
<evidence type="ECO:0000256" key="1">
    <source>
        <dbReference type="ARBA" id="ARBA00004544"/>
    </source>
</evidence>
<evidence type="ECO:0000256" key="4">
    <source>
        <dbReference type="ARBA" id="ARBA00055167"/>
    </source>
</evidence>
<dbReference type="FunFam" id="3.30.200.20:FF:000098">
    <property type="entry name" value="Nuclear receptor-binding protein 1"/>
    <property type="match status" value="1"/>
</dbReference>
<organism evidence="9 10">
    <name type="scientific">Larinioides sclopetarius</name>
    <dbReference type="NCBI Taxonomy" id="280406"/>
    <lineage>
        <taxon>Eukaryota</taxon>
        <taxon>Metazoa</taxon>
        <taxon>Ecdysozoa</taxon>
        <taxon>Arthropoda</taxon>
        <taxon>Chelicerata</taxon>
        <taxon>Arachnida</taxon>
        <taxon>Araneae</taxon>
        <taxon>Araneomorphae</taxon>
        <taxon>Entelegynae</taxon>
        <taxon>Araneoidea</taxon>
        <taxon>Araneidae</taxon>
        <taxon>Larinioides</taxon>
    </lineage>
</organism>
<evidence type="ECO:0000313" key="10">
    <source>
        <dbReference type="Proteomes" id="UP001497382"/>
    </source>
</evidence>
<dbReference type="PANTHER" id="PTHR13902">
    <property type="entry name" value="SERINE/THREONINE-PROTEIN KINASE WNK WITH NO LYSINE -RELATED"/>
    <property type="match status" value="1"/>
</dbReference>
<feature type="region of interest" description="Disordered" evidence="7">
    <location>
        <begin position="391"/>
        <end position="410"/>
    </location>
</feature>
<keyword evidence="10" id="KW-1185">Reference proteome</keyword>
<comment type="caution">
    <text evidence="9">The sequence shown here is derived from an EMBL/GenBank/DDBJ whole genome shotgun (WGS) entry which is preliminary data.</text>
</comment>
<dbReference type="InterPro" id="IPR011009">
    <property type="entry name" value="Kinase-like_dom_sf"/>
</dbReference>
<dbReference type="PROSITE" id="PS50011">
    <property type="entry name" value="PROTEIN_KINASE_DOM"/>
    <property type="match status" value="1"/>
</dbReference>
<dbReference type="GO" id="GO:0004672">
    <property type="term" value="F:protein kinase activity"/>
    <property type="evidence" value="ECO:0007669"/>
    <property type="project" value="InterPro"/>
</dbReference>
<evidence type="ECO:0000313" key="9">
    <source>
        <dbReference type="EMBL" id="CAL1295652.1"/>
    </source>
</evidence>
<feature type="compositionally biased region" description="Acidic residues" evidence="7">
    <location>
        <begin position="20"/>
        <end position="30"/>
    </location>
</feature>
<evidence type="ECO:0000256" key="3">
    <source>
        <dbReference type="ARBA" id="ARBA00022553"/>
    </source>
</evidence>
<evidence type="ECO:0000256" key="2">
    <source>
        <dbReference type="ARBA" id="ARBA00022490"/>
    </source>
</evidence>
<comment type="subcellular location">
    <subcellularLocation>
        <location evidence="1">Cytoplasm</location>
        <location evidence="1">Cell cortex</location>
    </subcellularLocation>
</comment>
<dbReference type="GO" id="GO:0005938">
    <property type="term" value="C:cell cortex"/>
    <property type="evidence" value="ECO:0007669"/>
    <property type="project" value="UniProtKB-SubCell"/>
</dbReference>
<keyword evidence="3" id="KW-0597">Phosphoprotein</keyword>
<dbReference type="Proteomes" id="UP001497382">
    <property type="component" value="Unassembled WGS sequence"/>
</dbReference>
<evidence type="ECO:0000256" key="6">
    <source>
        <dbReference type="ARBA" id="ARBA00078305"/>
    </source>
</evidence>
<proteinExistence type="predicted"/>
<sequence>MANARCNTEKDSKNERESGDDSDDESENLEESPCGRWLKRREEVQQRDIPGIDVAYLAMDTEEGVEVVWNEILFSERKNFRNQEGKIRDIFDSLTQLEHPNIVKLHKYWIDKESEKPRVIFITEYMSSGSLKQFLKKTKRNVIKLPLQAWKRWCSQILSALSYLHSCSPPIIHGNLTCDSIFIQHNGLLKIGSVAPEAIHHHVKTCQEDLKNMHFIAPEYGSISMVTPAVDIYAFGMCALEMAALEIAGNGESTSHVTEDIINKTIDSLENSQQKDFILKCLEKNPPERPTARQLLFHPVIFEVHSLKLLSAHVIVKAALYQPDQLTDEALRTKYSLQSDILAFVPYKGGKPGPSISRSAAKKLEVEKFLDDVRNGIYPLTAYVATHRPVVQPSSSTPETDDSKNPASSEAYELETRRIVNIMCNIKPQQDSQNLLVLYYLVFKLVLLKNLLFQIFHLSTFKIILACVITMT</sequence>
<dbReference type="GO" id="GO:0005524">
    <property type="term" value="F:ATP binding"/>
    <property type="evidence" value="ECO:0007669"/>
    <property type="project" value="InterPro"/>
</dbReference>
<gene>
    <name evidence="9" type="ORF">LARSCL_LOCUS19395</name>
</gene>
<dbReference type="AlphaFoldDB" id="A0AAV2BI93"/>
<keyword evidence="2" id="KW-0963">Cytoplasm</keyword>
<dbReference type="EMBL" id="CAXIEN010000376">
    <property type="protein sequence ID" value="CAL1295652.1"/>
    <property type="molecule type" value="Genomic_DNA"/>
</dbReference>
<dbReference type="Pfam" id="PF00069">
    <property type="entry name" value="Pkinase"/>
    <property type="match status" value="1"/>
</dbReference>
<name>A0AAV2BI93_9ARAC</name>